<dbReference type="PANTHER" id="PTHR24567:SF74">
    <property type="entry name" value="HTH-TYPE TRANSCRIPTIONAL REGULATOR ARCR"/>
    <property type="match status" value="1"/>
</dbReference>
<name>A0A1Q2H299_9GAMM</name>
<evidence type="ECO:0000256" key="1">
    <source>
        <dbReference type="ARBA" id="ARBA00023015"/>
    </source>
</evidence>
<dbReference type="SMART" id="SM00100">
    <property type="entry name" value="cNMP"/>
    <property type="match status" value="1"/>
</dbReference>
<dbReference type="PROSITE" id="PS51063">
    <property type="entry name" value="HTH_CRP_2"/>
    <property type="match status" value="1"/>
</dbReference>
<dbReference type="InterPro" id="IPR000595">
    <property type="entry name" value="cNMP-bd_dom"/>
</dbReference>
<dbReference type="Proteomes" id="UP000188243">
    <property type="component" value="Chromosome"/>
</dbReference>
<dbReference type="Pfam" id="PF00027">
    <property type="entry name" value="cNMP_binding"/>
    <property type="match status" value="1"/>
</dbReference>
<accession>A0A1Q2H299</accession>
<dbReference type="KEGG" id="paln:B0W48_17995"/>
<dbReference type="SMART" id="SM00419">
    <property type="entry name" value="HTH_CRP"/>
    <property type="match status" value="1"/>
</dbReference>
<evidence type="ECO:0000256" key="2">
    <source>
        <dbReference type="ARBA" id="ARBA00023125"/>
    </source>
</evidence>
<dbReference type="GO" id="GO:0003677">
    <property type="term" value="F:DNA binding"/>
    <property type="evidence" value="ECO:0007669"/>
    <property type="project" value="UniProtKB-KW"/>
</dbReference>
<dbReference type="InterPro" id="IPR036390">
    <property type="entry name" value="WH_DNA-bd_sf"/>
</dbReference>
<evidence type="ECO:0000259" key="4">
    <source>
        <dbReference type="PROSITE" id="PS50042"/>
    </source>
</evidence>
<dbReference type="GO" id="GO:0003700">
    <property type="term" value="F:DNA-binding transcription factor activity"/>
    <property type="evidence" value="ECO:0007669"/>
    <property type="project" value="TreeGrafter"/>
</dbReference>
<dbReference type="RefSeq" id="WP_077538134.1">
    <property type="nucleotide sequence ID" value="NZ_CP019628.1"/>
</dbReference>
<dbReference type="InterPro" id="IPR012318">
    <property type="entry name" value="HTH_CRP"/>
</dbReference>
<dbReference type="CDD" id="cd00038">
    <property type="entry name" value="CAP_ED"/>
    <property type="match status" value="1"/>
</dbReference>
<protein>
    <submittedName>
        <fullName evidence="6">Crp/Fnr family transcriptional regulator</fullName>
    </submittedName>
</protein>
<gene>
    <name evidence="6" type="ORF">B0W48_17995</name>
</gene>
<evidence type="ECO:0000313" key="7">
    <source>
        <dbReference type="Proteomes" id="UP000188243"/>
    </source>
</evidence>
<keyword evidence="2" id="KW-0238">DNA-binding</keyword>
<organism evidence="6 7">
    <name type="scientific">Pseudoalteromonas aliena</name>
    <dbReference type="NCBI Taxonomy" id="247523"/>
    <lineage>
        <taxon>Bacteria</taxon>
        <taxon>Pseudomonadati</taxon>
        <taxon>Pseudomonadota</taxon>
        <taxon>Gammaproteobacteria</taxon>
        <taxon>Alteromonadales</taxon>
        <taxon>Pseudoalteromonadaceae</taxon>
        <taxon>Pseudoalteromonas</taxon>
    </lineage>
</organism>
<evidence type="ECO:0000313" key="6">
    <source>
        <dbReference type="EMBL" id="AQQ01499.1"/>
    </source>
</evidence>
<dbReference type="Gene3D" id="2.60.120.10">
    <property type="entry name" value="Jelly Rolls"/>
    <property type="match status" value="1"/>
</dbReference>
<dbReference type="GO" id="GO:0005829">
    <property type="term" value="C:cytosol"/>
    <property type="evidence" value="ECO:0007669"/>
    <property type="project" value="TreeGrafter"/>
</dbReference>
<dbReference type="PANTHER" id="PTHR24567">
    <property type="entry name" value="CRP FAMILY TRANSCRIPTIONAL REGULATORY PROTEIN"/>
    <property type="match status" value="1"/>
</dbReference>
<dbReference type="AlphaFoldDB" id="A0A1Q2H299"/>
<dbReference type="SUPFAM" id="SSF46785">
    <property type="entry name" value="Winged helix' DNA-binding domain"/>
    <property type="match status" value="1"/>
</dbReference>
<keyword evidence="1" id="KW-0805">Transcription regulation</keyword>
<dbReference type="InterPro" id="IPR050397">
    <property type="entry name" value="Env_Response_Regulators"/>
</dbReference>
<reference evidence="6 7" key="1">
    <citation type="submission" date="2017-02" db="EMBL/GenBank/DDBJ databases">
        <title>Complete genome sequence of the cold-active Pseudoalteromonas aliena strain EH1 isolated from Arctic seawater.</title>
        <authorList>
            <person name="Kim E."/>
            <person name="Heo E."/>
            <person name="Kim H."/>
            <person name="Kim D."/>
        </authorList>
    </citation>
    <scope>NUCLEOTIDE SEQUENCE [LARGE SCALE GENOMIC DNA]</scope>
    <source>
        <strain evidence="6 7">EH1</strain>
    </source>
</reference>
<dbReference type="InterPro" id="IPR014710">
    <property type="entry name" value="RmlC-like_jellyroll"/>
</dbReference>
<feature type="domain" description="Cyclic nucleotide-binding" evidence="4">
    <location>
        <begin position="14"/>
        <end position="117"/>
    </location>
</feature>
<feature type="domain" description="HTH crp-type" evidence="5">
    <location>
        <begin position="148"/>
        <end position="215"/>
    </location>
</feature>
<proteinExistence type="predicted"/>
<dbReference type="STRING" id="247523.B0W48_17995"/>
<evidence type="ECO:0000259" key="5">
    <source>
        <dbReference type="PROSITE" id="PS51063"/>
    </source>
</evidence>
<sequence>MTPQQQSVIEQGHWFKNRSQYLKNFLLTQGKTRPLKAQQSLFLRGDKHNGIYAVLSGVLRISGVSNEGKEAVLSFIETPLWFGEVTLFDGGLRTHDVYAQTDVVLFYVPQRALEQLLNEQPQYWQEFGLLLAQKLRLMFTSMEDHALLSAEQKVCNRLLMLSEHTEHLTPLVLSQQQLADMTYLTRQTINQILQLLVELQAISLGYQRITILDKQKLHVRTGKLK</sequence>
<dbReference type="PROSITE" id="PS50042">
    <property type="entry name" value="CNMP_BINDING_3"/>
    <property type="match status" value="1"/>
</dbReference>
<dbReference type="InterPro" id="IPR018490">
    <property type="entry name" value="cNMP-bd_dom_sf"/>
</dbReference>
<dbReference type="Pfam" id="PF13545">
    <property type="entry name" value="HTH_Crp_2"/>
    <property type="match status" value="1"/>
</dbReference>
<evidence type="ECO:0000256" key="3">
    <source>
        <dbReference type="ARBA" id="ARBA00023163"/>
    </source>
</evidence>
<keyword evidence="3" id="KW-0804">Transcription</keyword>
<dbReference type="EMBL" id="CP019628">
    <property type="protein sequence ID" value="AQQ01499.1"/>
    <property type="molecule type" value="Genomic_DNA"/>
</dbReference>
<dbReference type="SUPFAM" id="SSF51206">
    <property type="entry name" value="cAMP-binding domain-like"/>
    <property type="match status" value="1"/>
</dbReference>